<feature type="binding site" evidence="6">
    <location>
        <begin position="62"/>
        <end position="63"/>
    </location>
    <ligand>
        <name>FAD</name>
        <dbReference type="ChEBI" id="CHEBI:57692"/>
    </ligand>
</feature>
<sequence length="338" mass="36269">MSPGKTWLTGFFLLAIGGSIGTMGQSDQEAYDVIVIGAGLAGLSAANRILDQNPSTSLLVLEARNVSGGRVMSHRMNTPEGPKSIDIGSQFVSLKHRGILDLALQFGLTVEEQPLCGERTVIQGTPQSTVTSAFRRRKRSYTWTSNLGGSPTIDTVLASSDLDLLASQSCAKFIQSNNLDKSDGDGMKRLLQTFYDAPDTAVSPLQLLLTASSEDGTVDDVLAEMGHGAGLRVKEGLAALIDKLSTRNGLQTLYNSPVTAITQVNPSLQSVTVNGKELMARQVIIAVPPAVASNIDLSPVLPEKMTNFLRNYRPRGFATYFAMTYAKPFWRENGNSGQ</sequence>
<dbReference type="InterPro" id="IPR001613">
    <property type="entry name" value="Flavin_amine_oxidase"/>
</dbReference>
<keyword evidence="10" id="KW-1185">Reference proteome</keyword>
<evidence type="ECO:0000259" key="9">
    <source>
        <dbReference type="Pfam" id="PF01593"/>
    </source>
</evidence>
<dbReference type="InterPro" id="IPR036188">
    <property type="entry name" value="FAD/NAD-bd_sf"/>
</dbReference>
<evidence type="ECO:0000256" key="5">
    <source>
        <dbReference type="ARBA" id="ARBA00048448"/>
    </source>
</evidence>
<dbReference type="PRINTS" id="PR00757">
    <property type="entry name" value="AMINEOXDASEF"/>
</dbReference>
<dbReference type="Proteomes" id="UP000887575">
    <property type="component" value="Unassembled WGS sequence"/>
</dbReference>
<evidence type="ECO:0000313" key="11">
    <source>
        <dbReference type="WBParaSite" id="MBELARI_LOCUS2517"/>
    </source>
</evidence>
<dbReference type="Gene3D" id="3.50.50.60">
    <property type="entry name" value="FAD/NAD(P)-binding domain"/>
    <property type="match status" value="1"/>
</dbReference>
<dbReference type="SUPFAM" id="SSF51905">
    <property type="entry name" value="FAD/NAD(P)-binding domain"/>
    <property type="match status" value="1"/>
</dbReference>
<keyword evidence="8" id="KW-0732">Signal</keyword>
<evidence type="ECO:0000256" key="2">
    <source>
        <dbReference type="ARBA" id="ARBA00004362"/>
    </source>
</evidence>
<comment type="catalytic activity">
    <reaction evidence="5">
        <text>a secondary aliphatic amine + O2 + H2O = a primary amine + an aldehyde + H2O2</text>
        <dbReference type="Rhea" id="RHEA:26414"/>
        <dbReference type="ChEBI" id="CHEBI:15377"/>
        <dbReference type="ChEBI" id="CHEBI:15379"/>
        <dbReference type="ChEBI" id="CHEBI:16240"/>
        <dbReference type="ChEBI" id="CHEBI:17478"/>
        <dbReference type="ChEBI" id="CHEBI:58855"/>
        <dbReference type="ChEBI" id="CHEBI:65296"/>
        <dbReference type="EC" id="1.4.3.4"/>
    </reaction>
</comment>
<proteinExistence type="inferred from homology"/>
<dbReference type="InterPro" id="IPR002937">
    <property type="entry name" value="Amino_oxidase"/>
</dbReference>
<protein>
    <recommendedName>
        <fullName evidence="7">Amine oxidase</fullName>
        <ecNumber evidence="7">1.4.3.-</ecNumber>
    </recommendedName>
</protein>
<feature type="signal peptide" evidence="8">
    <location>
        <begin position="1"/>
        <end position="24"/>
    </location>
</feature>
<evidence type="ECO:0000256" key="6">
    <source>
        <dbReference type="PIRSR" id="PIRSR601613-1"/>
    </source>
</evidence>
<evidence type="ECO:0000256" key="8">
    <source>
        <dbReference type="SAM" id="SignalP"/>
    </source>
</evidence>
<keyword evidence="7" id="KW-0285">Flavoprotein</keyword>
<dbReference type="PANTHER" id="PTHR43563">
    <property type="entry name" value="AMINE OXIDASE"/>
    <property type="match status" value="1"/>
</dbReference>
<dbReference type="Pfam" id="PF01593">
    <property type="entry name" value="Amino_oxidase"/>
    <property type="match status" value="1"/>
</dbReference>
<dbReference type="GO" id="GO:0097621">
    <property type="term" value="F:monoamine oxidase activity"/>
    <property type="evidence" value="ECO:0007669"/>
    <property type="project" value="UniProtKB-EC"/>
</dbReference>
<evidence type="ECO:0000256" key="3">
    <source>
        <dbReference type="ARBA" id="ARBA00005995"/>
    </source>
</evidence>
<comment type="subcellular location">
    <subcellularLocation>
        <location evidence="2">Mitochondrion outer membrane</location>
        <topology evidence="2">Single-pass type IV membrane protein</topology>
        <orientation evidence="2">Cytoplasmic side</orientation>
    </subcellularLocation>
</comment>
<evidence type="ECO:0000256" key="7">
    <source>
        <dbReference type="RuleBase" id="RU362067"/>
    </source>
</evidence>
<dbReference type="InterPro" id="IPR050703">
    <property type="entry name" value="Flavin_MAO"/>
</dbReference>
<dbReference type="WBParaSite" id="MBELARI_LOCUS2517">
    <property type="protein sequence ID" value="MBELARI_LOCUS2517"/>
    <property type="gene ID" value="MBELARI_LOCUS2517"/>
</dbReference>
<evidence type="ECO:0000313" key="10">
    <source>
        <dbReference type="Proteomes" id="UP000887575"/>
    </source>
</evidence>
<keyword evidence="4 7" id="KW-0560">Oxidoreductase</keyword>
<evidence type="ECO:0000256" key="1">
    <source>
        <dbReference type="ARBA" id="ARBA00001974"/>
    </source>
</evidence>
<dbReference type="PANTHER" id="PTHR43563:SF18">
    <property type="entry name" value="AMINE OXIDASE DOMAIN-CONTAINING PROTEIN"/>
    <property type="match status" value="1"/>
</dbReference>
<feature type="chain" id="PRO_5042112000" description="Amine oxidase" evidence="8">
    <location>
        <begin position="25"/>
        <end position="338"/>
    </location>
</feature>
<evidence type="ECO:0000256" key="4">
    <source>
        <dbReference type="ARBA" id="ARBA00023002"/>
    </source>
</evidence>
<keyword evidence="7" id="KW-0274">FAD</keyword>
<name>A0AAF3J873_9BILA</name>
<dbReference type="EC" id="1.4.3.-" evidence="7"/>
<dbReference type="GO" id="GO:0008131">
    <property type="term" value="F:primary methylamine oxidase activity"/>
    <property type="evidence" value="ECO:0007669"/>
    <property type="project" value="UniProtKB-ARBA"/>
</dbReference>
<comment type="cofactor">
    <cofactor evidence="1 7">
        <name>FAD</name>
        <dbReference type="ChEBI" id="CHEBI:57692"/>
    </cofactor>
</comment>
<comment type="similarity">
    <text evidence="3 7">Belongs to the flavin monoamine oxidase family.</text>
</comment>
<dbReference type="GO" id="GO:0005741">
    <property type="term" value="C:mitochondrial outer membrane"/>
    <property type="evidence" value="ECO:0007669"/>
    <property type="project" value="UniProtKB-SubCell"/>
</dbReference>
<reference evidence="11" key="1">
    <citation type="submission" date="2024-02" db="UniProtKB">
        <authorList>
            <consortium name="WormBaseParasite"/>
        </authorList>
    </citation>
    <scope>IDENTIFICATION</scope>
</reference>
<feature type="binding site" evidence="6">
    <location>
        <position position="258"/>
    </location>
    <ligand>
        <name>FAD</name>
        <dbReference type="ChEBI" id="CHEBI:57692"/>
    </ligand>
</feature>
<dbReference type="AlphaFoldDB" id="A0AAF3J873"/>
<organism evidence="10 11">
    <name type="scientific">Mesorhabditis belari</name>
    <dbReference type="NCBI Taxonomy" id="2138241"/>
    <lineage>
        <taxon>Eukaryota</taxon>
        <taxon>Metazoa</taxon>
        <taxon>Ecdysozoa</taxon>
        <taxon>Nematoda</taxon>
        <taxon>Chromadorea</taxon>
        <taxon>Rhabditida</taxon>
        <taxon>Rhabditina</taxon>
        <taxon>Rhabditomorpha</taxon>
        <taxon>Rhabditoidea</taxon>
        <taxon>Rhabditidae</taxon>
        <taxon>Mesorhabditinae</taxon>
        <taxon>Mesorhabditis</taxon>
    </lineage>
</organism>
<accession>A0AAF3J873</accession>
<feature type="domain" description="Amine oxidase" evidence="9">
    <location>
        <begin position="40"/>
        <end position="334"/>
    </location>
</feature>